<dbReference type="RefSeq" id="WP_104378357.1">
    <property type="nucleotide sequence ID" value="NZ_PSZC01000009.1"/>
</dbReference>
<gene>
    <name evidence="1" type="ORF">C5E45_15350</name>
</gene>
<evidence type="ECO:0000313" key="1">
    <source>
        <dbReference type="EMBL" id="PPJ37490.1"/>
    </source>
</evidence>
<reference evidence="1 2" key="1">
    <citation type="submission" date="2018-02" db="EMBL/GenBank/DDBJ databases">
        <title>8 Nocardia nova and 1 Nocardia cyriacigeorgica strain used for evolution to TMP-SMX.</title>
        <authorList>
            <person name="Mehta H."/>
            <person name="Weng J."/>
            <person name="Shamoo Y."/>
        </authorList>
    </citation>
    <scope>NUCLEOTIDE SEQUENCE [LARGE SCALE GENOMIC DNA]</scope>
    <source>
        <strain evidence="1 2">MDA3139</strain>
    </source>
</reference>
<dbReference type="Proteomes" id="UP000239874">
    <property type="component" value="Unassembled WGS sequence"/>
</dbReference>
<dbReference type="OrthoDB" id="4545857at2"/>
<accession>A0A2S6AQK7</accession>
<proteinExistence type="predicted"/>
<dbReference type="AlphaFoldDB" id="A0A2S6AQK7"/>
<sequence>MLPIFTARDCVKAARSAGGNSCVRIGRKNGWTVVWDDKLATPETDRGAPLPSDQTLVVSDEQFDAFQEALRAGRTDGQCISIQQSPAGRYTFTAHEAPHSWNAGVALHFDCDEFDAFMSGVRNGEFDLAQFPTAA</sequence>
<organism evidence="1 2">
    <name type="scientific">Nocardia nova</name>
    <dbReference type="NCBI Taxonomy" id="37330"/>
    <lineage>
        <taxon>Bacteria</taxon>
        <taxon>Bacillati</taxon>
        <taxon>Actinomycetota</taxon>
        <taxon>Actinomycetes</taxon>
        <taxon>Mycobacteriales</taxon>
        <taxon>Nocardiaceae</taxon>
        <taxon>Nocardia</taxon>
    </lineage>
</organism>
<dbReference type="EMBL" id="PSZC01000009">
    <property type="protein sequence ID" value="PPJ37490.1"/>
    <property type="molecule type" value="Genomic_DNA"/>
</dbReference>
<evidence type="ECO:0000313" key="2">
    <source>
        <dbReference type="Proteomes" id="UP000239874"/>
    </source>
</evidence>
<protein>
    <recommendedName>
        <fullName evidence="3">DUF397 domain-containing protein</fullName>
    </recommendedName>
</protein>
<comment type="caution">
    <text evidence="1">The sequence shown here is derived from an EMBL/GenBank/DDBJ whole genome shotgun (WGS) entry which is preliminary data.</text>
</comment>
<evidence type="ECO:0008006" key="3">
    <source>
        <dbReference type="Google" id="ProtNLM"/>
    </source>
</evidence>
<name>A0A2S6AQK7_9NOCA</name>